<gene>
    <name evidence="2" type="ORF">XINFAN_03418</name>
</gene>
<evidence type="ECO:0000313" key="2">
    <source>
        <dbReference type="EMBL" id="VDC32678.1"/>
    </source>
</evidence>
<organism evidence="2 3">
    <name type="scientific">Pseudogemmobacter humi</name>
    <dbReference type="NCBI Taxonomy" id="2483812"/>
    <lineage>
        <taxon>Bacteria</taxon>
        <taxon>Pseudomonadati</taxon>
        <taxon>Pseudomonadota</taxon>
        <taxon>Alphaproteobacteria</taxon>
        <taxon>Rhodobacterales</taxon>
        <taxon>Paracoccaceae</taxon>
        <taxon>Pseudogemmobacter</taxon>
    </lineage>
</organism>
<accession>A0A3P5XD94</accession>
<dbReference type="PROSITE" id="PS51257">
    <property type="entry name" value="PROKAR_LIPOPROTEIN"/>
    <property type="match status" value="1"/>
</dbReference>
<dbReference type="InterPro" id="IPR045467">
    <property type="entry name" value="DUF6497"/>
</dbReference>
<keyword evidence="3" id="KW-1185">Reference proteome</keyword>
<feature type="chain" id="PRO_5017999935" description="Acetolactate synthase" evidence="1">
    <location>
        <begin position="22"/>
        <end position="137"/>
    </location>
</feature>
<sequence length="137" mass="14587">MSAARRLLSLALVPLLLGAGACDEEPAPAEAGAIALPSGGSAMFLDLVTNAAGVGGETARFRFIDKGLTAGEDRSADMQALCDGYALERIRDLNPAPQQIVITLADRPVPFGETDHEAVQFFEAYRIESDACIWEMF</sequence>
<reference evidence="2 3" key="1">
    <citation type="submission" date="2018-11" db="EMBL/GenBank/DDBJ databases">
        <authorList>
            <person name="Criscuolo A."/>
        </authorList>
    </citation>
    <scope>NUCLEOTIDE SEQUENCE [LARGE SCALE GENOMIC DNA]</scope>
    <source>
        <strain evidence="2">ACIP111625</strain>
    </source>
</reference>
<keyword evidence="1" id="KW-0732">Signal</keyword>
<dbReference type="Proteomes" id="UP000277498">
    <property type="component" value="Unassembled WGS sequence"/>
</dbReference>
<dbReference type="Pfam" id="PF20107">
    <property type="entry name" value="DUF6497"/>
    <property type="match status" value="1"/>
</dbReference>
<name>A0A3P5XD94_9RHOB</name>
<evidence type="ECO:0000256" key="1">
    <source>
        <dbReference type="SAM" id="SignalP"/>
    </source>
</evidence>
<dbReference type="RefSeq" id="WP_124088121.1">
    <property type="nucleotide sequence ID" value="NZ_UXAW01000093.1"/>
</dbReference>
<dbReference type="EMBL" id="UXAW01000093">
    <property type="protein sequence ID" value="VDC32678.1"/>
    <property type="molecule type" value="Genomic_DNA"/>
</dbReference>
<evidence type="ECO:0008006" key="4">
    <source>
        <dbReference type="Google" id="ProtNLM"/>
    </source>
</evidence>
<feature type="signal peptide" evidence="1">
    <location>
        <begin position="1"/>
        <end position="21"/>
    </location>
</feature>
<proteinExistence type="predicted"/>
<evidence type="ECO:0000313" key="3">
    <source>
        <dbReference type="Proteomes" id="UP000277498"/>
    </source>
</evidence>
<dbReference type="AlphaFoldDB" id="A0A3P5XD94"/>
<dbReference type="OrthoDB" id="7862028at2"/>
<protein>
    <recommendedName>
        <fullName evidence="4">Acetolactate synthase</fullName>
    </recommendedName>
</protein>